<evidence type="ECO:0000259" key="2">
    <source>
        <dbReference type="Pfam" id="PF13472"/>
    </source>
</evidence>
<keyword evidence="4" id="KW-1185">Reference proteome</keyword>
<dbReference type="Gene3D" id="2.60.120.260">
    <property type="entry name" value="Galactose-binding domain-like"/>
    <property type="match status" value="1"/>
</dbReference>
<name>A0A0D0H8T3_9MICO</name>
<dbReference type="Proteomes" id="UP000032120">
    <property type="component" value="Unassembled WGS sequence"/>
</dbReference>
<reference evidence="3 4" key="1">
    <citation type="submission" date="2015-01" db="EMBL/GenBank/DDBJ databases">
        <title>Draft genome sequence of Leucobacter komagatae strain VKM ST2845.</title>
        <authorList>
            <person name="Karlyshev A.V."/>
            <person name="Kudryashova E.B."/>
        </authorList>
    </citation>
    <scope>NUCLEOTIDE SEQUENCE [LARGE SCALE GENOMIC DNA]</scope>
    <source>
        <strain evidence="3 4">VKM ST2845</strain>
    </source>
</reference>
<proteinExistence type="predicted"/>
<dbReference type="InterPro" id="IPR036514">
    <property type="entry name" value="SGNH_hydro_sf"/>
</dbReference>
<dbReference type="EMBL" id="JXSQ01000002">
    <property type="protein sequence ID" value="KIP53595.1"/>
    <property type="molecule type" value="Genomic_DNA"/>
</dbReference>
<dbReference type="AlphaFoldDB" id="A0A0D0H8T3"/>
<organism evidence="3 4">
    <name type="scientific">Leucobacter komagatae</name>
    <dbReference type="NCBI Taxonomy" id="55969"/>
    <lineage>
        <taxon>Bacteria</taxon>
        <taxon>Bacillati</taxon>
        <taxon>Actinomycetota</taxon>
        <taxon>Actinomycetes</taxon>
        <taxon>Micrococcales</taxon>
        <taxon>Microbacteriaceae</taxon>
        <taxon>Leucobacter</taxon>
    </lineage>
</organism>
<evidence type="ECO:0000256" key="1">
    <source>
        <dbReference type="SAM" id="MobiDB-lite"/>
    </source>
</evidence>
<protein>
    <submittedName>
        <fullName evidence="3">Lipase</fullName>
    </submittedName>
</protein>
<accession>A0A0D0H8T3</accession>
<gene>
    <name evidence="3" type="ORF">SD72_02810</name>
</gene>
<dbReference type="SUPFAM" id="SSF52266">
    <property type="entry name" value="SGNH hydrolase"/>
    <property type="match status" value="1"/>
</dbReference>
<feature type="domain" description="SGNH hydrolase-type esterase" evidence="2">
    <location>
        <begin position="171"/>
        <end position="365"/>
    </location>
</feature>
<dbReference type="RefSeq" id="WP_042542877.1">
    <property type="nucleotide sequence ID" value="NZ_JXSQ01000002.1"/>
</dbReference>
<sequence>MNENLLRTDLVHGAAEVGPGRHGLAIHRLPAWLRGQFPEPQLMAMEAQPSGVRLAFVSEAEHISLISHPSRVVYLGVDRPRGSIDVTVDGRLHMRDPLTGGDRFEIDMQRGAQLFVEGTPHMSEITMPPGRKHIELWLPHNEALELIELRANAKLETSASEERQPRWLHHGSSISQGSNAPGPTDIWPVSVARTAGVWLQNLGFGGSALVDPIVARMIRDTPADLITLKLGINVVNHDAMRLRAFVPAVHGFLDTIRDGHPETPIVLISPIFCGIHESTPGPGGIDPSSFETGTPKFLVSGDPADVPAGKLTLEVIRTALASIVEARKADTQLHYLDGLELFGAADAEEFPLPDNLHPDAGGHARIAARFGERVFAAEGLFPTA</sequence>
<evidence type="ECO:0000313" key="3">
    <source>
        <dbReference type="EMBL" id="KIP53595.1"/>
    </source>
</evidence>
<feature type="region of interest" description="Disordered" evidence="1">
    <location>
        <begin position="157"/>
        <end position="180"/>
    </location>
</feature>
<comment type="caution">
    <text evidence="3">The sequence shown here is derived from an EMBL/GenBank/DDBJ whole genome shotgun (WGS) entry which is preliminary data.</text>
</comment>
<dbReference type="Gene3D" id="3.40.50.1110">
    <property type="entry name" value="SGNH hydrolase"/>
    <property type="match status" value="1"/>
</dbReference>
<dbReference type="Pfam" id="PF13472">
    <property type="entry name" value="Lipase_GDSL_2"/>
    <property type="match status" value="1"/>
</dbReference>
<dbReference type="OrthoDB" id="2060945at2"/>
<evidence type="ECO:0000313" key="4">
    <source>
        <dbReference type="Proteomes" id="UP000032120"/>
    </source>
</evidence>
<dbReference type="InterPro" id="IPR013830">
    <property type="entry name" value="SGNH_hydro"/>
</dbReference>